<feature type="region of interest" description="Disordered" evidence="1">
    <location>
        <begin position="99"/>
        <end position="120"/>
    </location>
</feature>
<keyword evidence="2" id="KW-1133">Transmembrane helix</keyword>
<organism evidence="3 4">
    <name type="scientific">Paenibacillus barengoltzii J12</name>
    <dbReference type="NCBI Taxonomy" id="935846"/>
    <lineage>
        <taxon>Bacteria</taxon>
        <taxon>Bacillati</taxon>
        <taxon>Bacillota</taxon>
        <taxon>Bacilli</taxon>
        <taxon>Bacillales</taxon>
        <taxon>Paenibacillaceae</taxon>
        <taxon>Paenibacillus</taxon>
    </lineage>
</organism>
<evidence type="ECO:0000313" key="3">
    <source>
        <dbReference type="EMBL" id="SMF05603.1"/>
    </source>
</evidence>
<evidence type="ECO:0000313" key="4">
    <source>
        <dbReference type="Proteomes" id="UP000192939"/>
    </source>
</evidence>
<keyword evidence="4" id="KW-1185">Reference proteome</keyword>
<reference evidence="3 4" key="1">
    <citation type="submission" date="2017-04" db="EMBL/GenBank/DDBJ databases">
        <authorList>
            <person name="Varghese N."/>
            <person name="Submissions S."/>
        </authorList>
    </citation>
    <scope>NUCLEOTIDE SEQUENCE [LARGE SCALE GENOMIC DNA]</scope>
    <source>
        <strain evidence="3 4">J12</strain>
    </source>
</reference>
<protein>
    <submittedName>
        <fullName evidence="3">Uncharacterized protein</fullName>
    </submittedName>
</protein>
<name>A0ABY1LUB4_9BACL</name>
<feature type="region of interest" description="Disordered" evidence="1">
    <location>
        <begin position="139"/>
        <end position="168"/>
    </location>
</feature>
<dbReference type="EMBL" id="FXAE01000006">
    <property type="protein sequence ID" value="SMF05603.1"/>
    <property type="molecule type" value="Genomic_DNA"/>
</dbReference>
<feature type="region of interest" description="Disordered" evidence="1">
    <location>
        <begin position="1"/>
        <end position="26"/>
    </location>
</feature>
<dbReference type="Proteomes" id="UP000192939">
    <property type="component" value="Unassembled WGS sequence"/>
</dbReference>
<keyword evidence="2" id="KW-0812">Transmembrane</keyword>
<accession>A0ABY1LUB4</accession>
<dbReference type="RefSeq" id="WP_139817481.1">
    <property type="nucleotide sequence ID" value="NZ_FXAE01000006.1"/>
</dbReference>
<feature type="transmembrane region" description="Helical" evidence="2">
    <location>
        <begin position="198"/>
        <end position="219"/>
    </location>
</feature>
<feature type="compositionally biased region" description="Basic and acidic residues" evidence="1">
    <location>
        <begin position="1"/>
        <end position="10"/>
    </location>
</feature>
<gene>
    <name evidence="3" type="ORF">SAMN02744124_01050</name>
</gene>
<sequence length="230" mass="25716">MNEHLSRLDRYGQQNRTKQSASIQSRNLASGMAAAEFKQEPAAVNAEPTYAAVRSRSSLKVEPFPLIADEERYATPVKKKPVIGDETMVRLLIPRKSEEPVRQGTKTLPAATEPTSPKTVAADDNKFESAAVAALAKLKEPVQRPSHSTKGSPPRSELDHFGDEQGPLSTMLEEEPDLAKLPTRKELYPSQRVKMTRWFYNSLLYAFVIILIYLLWWGLSDSPWGKSHGL</sequence>
<feature type="compositionally biased region" description="Polar residues" evidence="1">
    <location>
        <begin position="12"/>
        <end position="26"/>
    </location>
</feature>
<evidence type="ECO:0000256" key="1">
    <source>
        <dbReference type="SAM" id="MobiDB-lite"/>
    </source>
</evidence>
<proteinExistence type="predicted"/>
<evidence type="ECO:0000256" key="2">
    <source>
        <dbReference type="SAM" id="Phobius"/>
    </source>
</evidence>
<comment type="caution">
    <text evidence="3">The sequence shown here is derived from an EMBL/GenBank/DDBJ whole genome shotgun (WGS) entry which is preliminary data.</text>
</comment>
<keyword evidence="2" id="KW-0472">Membrane</keyword>